<dbReference type="SMART" id="SM00382">
    <property type="entry name" value="AAA"/>
    <property type="match status" value="1"/>
</dbReference>
<evidence type="ECO:0000256" key="1">
    <source>
        <dbReference type="ARBA" id="ARBA00022741"/>
    </source>
</evidence>
<dbReference type="Pfam" id="PF00196">
    <property type="entry name" value="GerE"/>
    <property type="match status" value="1"/>
</dbReference>
<protein>
    <submittedName>
        <fullName evidence="5">DNA-binding CsgD family transcriptional regulator</fullName>
    </submittedName>
</protein>
<name>A0ABR9JUC8_9ACTN</name>
<evidence type="ECO:0000313" key="6">
    <source>
        <dbReference type="Proteomes" id="UP000627838"/>
    </source>
</evidence>
<dbReference type="Pfam" id="PF13191">
    <property type="entry name" value="AAA_16"/>
    <property type="match status" value="1"/>
</dbReference>
<dbReference type="InterPro" id="IPR027417">
    <property type="entry name" value="P-loop_NTPase"/>
</dbReference>
<dbReference type="Proteomes" id="UP000627838">
    <property type="component" value="Unassembled WGS sequence"/>
</dbReference>
<feature type="domain" description="HTH luxR-type" evidence="4">
    <location>
        <begin position="842"/>
        <end position="903"/>
    </location>
</feature>
<evidence type="ECO:0000256" key="3">
    <source>
        <dbReference type="SAM" id="MobiDB-lite"/>
    </source>
</evidence>
<keyword evidence="2" id="KW-0067">ATP-binding</keyword>
<dbReference type="InterPro" id="IPR000792">
    <property type="entry name" value="Tscrpt_reg_LuxR_C"/>
</dbReference>
<dbReference type="CDD" id="cd06170">
    <property type="entry name" value="LuxR_C_like"/>
    <property type="match status" value="1"/>
</dbReference>
<dbReference type="Gene3D" id="1.10.10.10">
    <property type="entry name" value="Winged helix-like DNA-binding domain superfamily/Winged helix DNA-binding domain"/>
    <property type="match status" value="1"/>
</dbReference>
<keyword evidence="1" id="KW-0547">Nucleotide-binding</keyword>
<dbReference type="InterPro" id="IPR036388">
    <property type="entry name" value="WH-like_DNA-bd_sf"/>
</dbReference>
<dbReference type="PANTHER" id="PTHR16305">
    <property type="entry name" value="TESTICULAR SOLUBLE ADENYLYL CYCLASE"/>
    <property type="match status" value="1"/>
</dbReference>
<accession>A0ABR9JUC8</accession>
<proteinExistence type="predicted"/>
<dbReference type="SUPFAM" id="SSF46894">
    <property type="entry name" value="C-terminal effector domain of the bipartite response regulators"/>
    <property type="match status" value="1"/>
</dbReference>
<dbReference type="GO" id="GO:0003677">
    <property type="term" value="F:DNA binding"/>
    <property type="evidence" value="ECO:0007669"/>
    <property type="project" value="UniProtKB-KW"/>
</dbReference>
<keyword evidence="5" id="KW-0238">DNA-binding</keyword>
<evidence type="ECO:0000313" key="5">
    <source>
        <dbReference type="EMBL" id="MBE1533986.1"/>
    </source>
</evidence>
<dbReference type="SMART" id="SM00421">
    <property type="entry name" value="HTH_LUXR"/>
    <property type="match status" value="1"/>
</dbReference>
<comment type="caution">
    <text evidence="5">The sequence shown here is derived from an EMBL/GenBank/DDBJ whole genome shotgun (WGS) entry which is preliminary data.</text>
</comment>
<dbReference type="InterPro" id="IPR041664">
    <property type="entry name" value="AAA_16"/>
</dbReference>
<dbReference type="PANTHER" id="PTHR16305:SF35">
    <property type="entry name" value="TRANSCRIPTIONAL ACTIVATOR DOMAIN"/>
    <property type="match status" value="1"/>
</dbReference>
<gene>
    <name evidence="5" type="ORF">H4W34_003819</name>
</gene>
<feature type="region of interest" description="Disordered" evidence="3">
    <location>
        <begin position="236"/>
        <end position="260"/>
    </location>
</feature>
<keyword evidence="6" id="KW-1185">Reference proteome</keyword>
<dbReference type="PRINTS" id="PR00038">
    <property type="entry name" value="HTHLUXR"/>
</dbReference>
<organism evidence="5 6">
    <name type="scientific">Actinomadura algeriensis</name>
    <dbReference type="NCBI Taxonomy" id="1679523"/>
    <lineage>
        <taxon>Bacteria</taxon>
        <taxon>Bacillati</taxon>
        <taxon>Actinomycetota</taxon>
        <taxon>Actinomycetes</taxon>
        <taxon>Streptosporangiales</taxon>
        <taxon>Thermomonosporaceae</taxon>
        <taxon>Actinomadura</taxon>
    </lineage>
</organism>
<dbReference type="InterPro" id="IPR016032">
    <property type="entry name" value="Sig_transdc_resp-reg_C-effctor"/>
</dbReference>
<dbReference type="EMBL" id="JADBDZ010000001">
    <property type="protein sequence ID" value="MBE1533986.1"/>
    <property type="molecule type" value="Genomic_DNA"/>
</dbReference>
<dbReference type="SUPFAM" id="SSF52540">
    <property type="entry name" value="P-loop containing nucleoside triphosphate hydrolases"/>
    <property type="match status" value="1"/>
</dbReference>
<sequence>MTAGIPPWHGHGFLSRKPELAAVESLLRGVPAGRGGAIVVHGEAGIGKTALLERAVAAFPGLRALRTSGTGTAGLPHGALHELCEPVLPHAETLPGPQRNALEVVFALRDGPPPEPSRLGHAVRGLLAAAAREQPLVCLVDDAHALDPASARVLAFAARRARTAPVALLVAGRGDTPPDDFAGLPAHRLTGLGRDDALVLFGARLRVPLDPRVRDRLVAEARGNPRTLLELQRHAAEPGAGYGPPPPDDRPPGAPGAPGVLDGLPPATRRLLLLAAAEPLGDPALLWDSARRLGIGPGAAAPAEAAGLLRLDGRVRFADSRLRSSVHRAAEPDERRAVHRALAEATDPGTDPDRRAWHHAQSVLAPDETVAATLERSMPRARDRGGLAAAATFLGRAAALTPAPARRAARALDAAGLAFRAGAIDEASALLATATAGPLDAHDRTRAGLLSARLGLQNGRCGDAVAPLLDAAAALAAHDRPAAREAALDALAAALAAGRLGTRPLPPTARAATGHGPGDRPLDLLLDALAVQVTRGDAAAAGPLRAAVDAHLAAPGALSAWLACGAAADLWDDEAWHVLAERQLDAVRRTGARGVLPLALRQLALARIHAGEFDGADALVAEAHAATGPWEVTAPVQADLVLTAWRGDGGRLDRLIETGARVARDRGRGQLLSVLDLATAVLHNGAGRYETALRAARRAARYDDPGLHAFVPSEVVEAAVRAGRPELAEPVMERLVERTLVSGTDWAAGIGLRSRALLTGGPHAEDLYREAIHRLERTRAVPQLARTRLLYGEWLRRESRRGDARAQLRRAHETLAAIGAAGFAARAARELAACGDRPARPGTTPLERLTPQETRIALLVAEGATSKEAAGRLFLSPRTVDAHLRSIFRKLGLTSRRQLRDLRPYLPEADGVTRSRGPVR</sequence>
<reference evidence="5 6" key="1">
    <citation type="submission" date="2020-10" db="EMBL/GenBank/DDBJ databases">
        <title>Sequencing the genomes of 1000 actinobacteria strains.</title>
        <authorList>
            <person name="Klenk H.-P."/>
        </authorList>
    </citation>
    <scope>NUCLEOTIDE SEQUENCE [LARGE SCALE GENOMIC DNA]</scope>
    <source>
        <strain evidence="5 6">DSM 46744</strain>
    </source>
</reference>
<evidence type="ECO:0000259" key="4">
    <source>
        <dbReference type="PROSITE" id="PS50043"/>
    </source>
</evidence>
<evidence type="ECO:0000256" key="2">
    <source>
        <dbReference type="ARBA" id="ARBA00022840"/>
    </source>
</evidence>
<dbReference type="RefSeq" id="WP_192760440.1">
    <property type="nucleotide sequence ID" value="NZ_JADBDZ010000001.1"/>
</dbReference>
<dbReference type="InterPro" id="IPR003593">
    <property type="entry name" value="AAA+_ATPase"/>
</dbReference>
<dbReference type="PROSITE" id="PS50043">
    <property type="entry name" value="HTH_LUXR_2"/>
    <property type="match status" value="1"/>
</dbReference>